<dbReference type="EMBL" id="CP030942">
    <property type="protein sequence ID" value="UUP19806.1"/>
    <property type="molecule type" value="Genomic_DNA"/>
</dbReference>
<evidence type="ECO:0000313" key="6">
    <source>
        <dbReference type="EMBL" id="UUP19806.1"/>
    </source>
</evidence>
<feature type="coiled-coil region" evidence="2">
    <location>
        <begin position="104"/>
        <end position="169"/>
    </location>
</feature>
<feature type="domain" description="CusB-like beta-barrel" evidence="5">
    <location>
        <begin position="204"/>
        <end position="275"/>
    </location>
</feature>
<feature type="domain" description="Multidrug resistance protein MdtA-like barrel-sandwich hybrid" evidence="4">
    <location>
        <begin position="70"/>
        <end position="197"/>
    </location>
</feature>
<dbReference type="NCBIfam" id="TIGR01730">
    <property type="entry name" value="RND_mfp"/>
    <property type="match status" value="1"/>
</dbReference>
<dbReference type="SUPFAM" id="SSF111369">
    <property type="entry name" value="HlyD-like secretion proteins"/>
    <property type="match status" value="1"/>
</dbReference>
<dbReference type="Proteomes" id="UP001342418">
    <property type="component" value="Plasmid p1536_1"/>
</dbReference>
<evidence type="ECO:0000256" key="3">
    <source>
        <dbReference type="SAM" id="MobiDB-lite"/>
    </source>
</evidence>
<evidence type="ECO:0000259" key="4">
    <source>
        <dbReference type="Pfam" id="PF25917"/>
    </source>
</evidence>
<evidence type="ECO:0000256" key="1">
    <source>
        <dbReference type="ARBA" id="ARBA00009477"/>
    </source>
</evidence>
<evidence type="ECO:0000256" key="2">
    <source>
        <dbReference type="SAM" id="Coils"/>
    </source>
</evidence>
<keyword evidence="7" id="KW-1185">Reference proteome</keyword>
<dbReference type="InterPro" id="IPR058625">
    <property type="entry name" value="MdtA-like_BSH"/>
</dbReference>
<proteinExistence type="inferred from homology"/>
<keyword evidence="2" id="KW-0175">Coiled coil</keyword>
<feature type="compositionally biased region" description="Polar residues" evidence="3">
    <location>
        <begin position="477"/>
        <end position="488"/>
    </location>
</feature>
<dbReference type="Gene3D" id="2.40.50.100">
    <property type="match status" value="1"/>
</dbReference>
<feature type="compositionally biased region" description="Low complexity" evidence="3">
    <location>
        <begin position="451"/>
        <end position="466"/>
    </location>
</feature>
<name>A0ABY5MRH2_9HYPH</name>
<dbReference type="Pfam" id="PF25917">
    <property type="entry name" value="BSH_RND"/>
    <property type="match status" value="1"/>
</dbReference>
<dbReference type="InterPro" id="IPR006143">
    <property type="entry name" value="RND_pump_MFP"/>
</dbReference>
<organism evidence="6 7">
    <name type="scientific">Nitratireductor thuwali</name>
    <dbReference type="NCBI Taxonomy" id="2267699"/>
    <lineage>
        <taxon>Bacteria</taxon>
        <taxon>Pseudomonadati</taxon>
        <taxon>Pseudomonadota</taxon>
        <taxon>Alphaproteobacteria</taxon>
        <taxon>Hyphomicrobiales</taxon>
        <taxon>Phyllobacteriaceae</taxon>
        <taxon>Nitratireductor</taxon>
    </lineage>
</organism>
<dbReference type="PANTHER" id="PTHR30469:SF29">
    <property type="entry name" value="BLR2860 PROTEIN"/>
    <property type="match status" value="1"/>
</dbReference>
<evidence type="ECO:0000313" key="7">
    <source>
        <dbReference type="Proteomes" id="UP001342418"/>
    </source>
</evidence>
<feature type="compositionally biased region" description="Low complexity" evidence="3">
    <location>
        <begin position="397"/>
        <end position="425"/>
    </location>
</feature>
<protein>
    <submittedName>
        <fullName evidence="6">Multidrug resistance protein MdtA</fullName>
    </submittedName>
</protein>
<evidence type="ECO:0000259" key="5">
    <source>
        <dbReference type="Pfam" id="PF25954"/>
    </source>
</evidence>
<dbReference type="RefSeq" id="WP_338532008.1">
    <property type="nucleotide sequence ID" value="NZ_CP030942.1"/>
</dbReference>
<feature type="region of interest" description="Disordered" evidence="3">
    <location>
        <begin position="397"/>
        <end position="507"/>
    </location>
</feature>
<dbReference type="Pfam" id="PF25954">
    <property type="entry name" value="Beta-barrel_RND_2"/>
    <property type="match status" value="1"/>
</dbReference>
<gene>
    <name evidence="6" type="primary">mdtA_2</name>
    <name evidence="6" type="ORF">NTH_04320</name>
</gene>
<geneLocation type="plasmid" evidence="6 7">
    <name>p1536_1</name>
</geneLocation>
<dbReference type="InterPro" id="IPR058792">
    <property type="entry name" value="Beta-barrel_RND_2"/>
</dbReference>
<dbReference type="Gene3D" id="1.10.287.470">
    <property type="entry name" value="Helix hairpin bin"/>
    <property type="match status" value="1"/>
</dbReference>
<comment type="similarity">
    <text evidence="1">Belongs to the membrane fusion protein (MFP) (TC 8.A.1) family.</text>
</comment>
<dbReference type="PANTHER" id="PTHR30469">
    <property type="entry name" value="MULTIDRUG RESISTANCE PROTEIN MDTA"/>
    <property type="match status" value="1"/>
</dbReference>
<keyword evidence="6" id="KW-0614">Plasmid</keyword>
<dbReference type="Gene3D" id="2.40.30.170">
    <property type="match status" value="1"/>
</dbReference>
<sequence>MRTSTWIAIGLLAATAAWLASGLFIGTGEGEEEDAAASAQPQPTLVEVESSAARTVPQYIYAQGVAQPFRTADVVSATGGTLAEVPVQQGDHVEAGTVLAQLRLEERQSQLASAEARVESLEADLEGMRRLEREGFAAETRVRELESQLKEARSALQSVRAEIRDTTIEAPISGIVSDVFVNSGETVAAGTAIARLVDNTPLRVTLDISQRDVGSVDVGRVAVVSFATGGLAKGRVCFVAPTADPQTRTFRVETRVPNEERKIPSVVSAEVRFQSGEVKAHFISPAILSLSEEGALGVKSVDEDNTVRFHPVEIARTGMEGAWVSGLPDELRLITTGQGFVREGERVRVSQARAEEEQGDGVARLPTATVEARQFDGAEDLPEPPPAEELCEGSAANALPASPPAASAATGNFGPAPDAAGAPAGISGQAAEPQASPGSARTRGGTGAATGGAASSAPSARPVSPGIPTPRIEPVQPQGQGATVQPQGQGRMAAPPAGSAGGAGGAP</sequence>
<accession>A0ABY5MRH2</accession>
<reference evidence="6 7" key="1">
    <citation type="submission" date="2018-07" db="EMBL/GenBank/DDBJ databases">
        <title>Genome sequence of Nitratireductor thuwali#1536.</title>
        <authorList>
            <person name="Michoud G."/>
            <person name="Merlino G."/>
            <person name="Sefrji F.O."/>
            <person name="Daffonchio D."/>
        </authorList>
    </citation>
    <scope>NUCLEOTIDE SEQUENCE [LARGE SCALE GENOMIC DNA]</scope>
    <source>
        <strain evidence="6 7">Nit1536</strain>
        <plasmid evidence="6 7">p1536_1</plasmid>
    </source>
</reference>